<protein>
    <submittedName>
        <fullName evidence="2">Uncharacterized protein</fullName>
    </submittedName>
</protein>
<proteinExistence type="predicted"/>
<name>A0A915JQ36_ROMCU</name>
<sequence length="72" mass="8254">MLISKKPLRPKLQNAGKAAKIHISELKKSKKTMGGGKMPAELSDIDQRIYNLLPQQFDRIEDDFDDDLDRNK</sequence>
<accession>A0A915JQ36</accession>
<dbReference type="WBParaSite" id="nRc.2.0.1.t28021-RA">
    <property type="protein sequence ID" value="nRc.2.0.1.t28021-RA"/>
    <property type="gene ID" value="nRc.2.0.1.g28021"/>
</dbReference>
<keyword evidence="1" id="KW-1185">Reference proteome</keyword>
<evidence type="ECO:0000313" key="1">
    <source>
        <dbReference type="Proteomes" id="UP000887565"/>
    </source>
</evidence>
<reference evidence="2" key="1">
    <citation type="submission" date="2022-11" db="UniProtKB">
        <authorList>
            <consortium name="WormBaseParasite"/>
        </authorList>
    </citation>
    <scope>IDENTIFICATION</scope>
</reference>
<dbReference type="Proteomes" id="UP000887565">
    <property type="component" value="Unplaced"/>
</dbReference>
<evidence type="ECO:0000313" key="2">
    <source>
        <dbReference type="WBParaSite" id="nRc.2.0.1.t28021-RA"/>
    </source>
</evidence>
<organism evidence="1 2">
    <name type="scientific">Romanomermis culicivorax</name>
    <name type="common">Nematode worm</name>
    <dbReference type="NCBI Taxonomy" id="13658"/>
    <lineage>
        <taxon>Eukaryota</taxon>
        <taxon>Metazoa</taxon>
        <taxon>Ecdysozoa</taxon>
        <taxon>Nematoda</taxon>
        <taxon>Enoplea</taxon>
        <taxon>Dorylaimia</taxon>
        <taxon>Mermithida</taxon>
        <taxon>Mermithoidea</taxon>
        <taxon>Mermithidae</taxon>
        <taxon>Romanomermis</taxon>
    </lineage>
</organism>
<dbReference type="AlphaFoldDB" id="A0A915JQ36"/>